<comment type="caution">
    <text evidence="1">The sequence shown here is derived from an EMBL/GenBank/DDBJ whole genome shotgun (WGS) entry which is preliminary data.</text>
</comment>
<organism evidence="1 2">
    <name type="scientific">Lactuca virosa</name>
    <dbReference type="NCBI Taxonomy" id="75947"/>
    <lineage>
        <taxon>Eukaryota</taxon>
        <taxon>Viridiplantae</taxon>
        <taxon>Streptophyta</taxon>
        <taxon>Embryophyta</taxon>
        <taxon>Tracheophyta</taxon>
        <taxon>Spermatophyta</taxon>
        <taxon>Magnoliopsida</taxon>
        <taxon>eudicotyledons</taxon>
        <taxon>Gunneridae</taxon>
        <taxon>Pentapetalae</taxon>
        <taxon>asterids</taxon>
        <taxon>campanulids</taxon>
        <taxon>Asterales</taxon>
        <taxon>Asteraceae</taxon>
        <taxon>Cichorioideae</taxon>
        <taxon>Cichorieae</taxon>
        <taxon>Lactucinae</taxon>
        <taxon>Lactuca</taxon>
    </lineage>
</organism>
<dbReference type="AlphaFoldDB" id="A0AAU9LFS5"/>
<dbReference type="EMBL" id="CAKMRJ010000001">
    <property type="protein sequence ID" value="CAH1412412.1"/>
    <property type="molecule type" value="Genomic_DNA"/>
</dbReference>
<evidence type="ECO:0000313" key="2">
    <source>
        <dbReference type="Proteomes" id="UP001157418"/>
    </source>
</evidence>
<proteinExistence type="predicted"/>
<accession>A0AAU9LFS5</accession>
<gene>
    <name evidence="1" type="ORF">LVIROSA_LOCUS430</name>
</gene>
<dbReference type="Proteomes" id="UP001157418">
    <property type="component" value="Unassembled WGS sequence"/>
</dbReference>
<name>A0AAU9LFS5_9ASTR</name>
<protein>
    <submittedName>
        <fullName evidence="1">Uncharacterized protein</fullName>
    </submittedName>
</protein>
<reference evidence="1 2" key="1">
    <citation type="submission" date="2022-01" db="EMBL/GenBank/DDBJ databases">
        <authorList>
            <person name="Xiong W."/>
            <person name="Schranz E."/>
        </authorList>
    </citation>
    <scope>NUCLEOTIDE SEQUENCE [LARGE SCALE GENOMIC DNA]</scope>
</reference>
<keyword evidence="2" id="KW-1185">Reference proteome</keyword>
<sequence>MMNQDHSKDRSVEESCGIIESMVGRLVEQKKVVEASSLMCMETHPNNDKMKAAIKKVVDIFNGTTLKALIADGHEDRMEVDGTSVNATEGEKSAEDMDLMITNLTNKMGKDLLSGPKVYSDSNVDASD</sequence>
<evidence type="ECO:0000313" key="1">
    <source>
        <dbReference type="EMBL" id="CAH1412412.1"/>
    </source>
</evidence>